<accession>T0YRK4</accession>
<dbReference type="EMBL" id="AUZZ01008380">
    <property type="protein sequence ID" value="EQD38126.1"/>
    <property type="molecule type" value="Genomic_DNA"/>
</dbReference>
<name>T0YRK4_9ZZZZ</name>
<reference evidence="1" key="1">
    <citation type="submission" date="2013-08" db="EMBL/GenBank/DDBJ databases">
        <authorList>
            <person name="Mendez C."/>
            <person name="Richter M."/>
            <person name="Ferrer M."/>
            <person name="Sanchez J."/>
        </authorList>
    </citation>
    <scope>NUCLEOTIDE SEQUENCE</scope>
</reference>
<dbReference type="AlphaFoldDB" id="T0YRK4"/>
<protein>
    <submittedName>
        <fullName evidence="1">Uncharacterized protein</fullName>
    </submittedName>
</protein>
<sequence length="112" mass="11912">AALMPHKRLLMYITDATHFLDANGAIGPKDGYGRKMAEFFGSVIVAATLTETGTSDHVPKCIRCGGAVSSVVGVSGAIEWKCGACATEGRLSNWRNTLWDLTPICNGSQTEH</sequence>
<proteinExistence type="predicted"/>
<feature type="non-terminal residue" evidence="1">
    <location>
        <position position="1"/>
    </location>
</feature>
<comment type="caution">
    <text evidence="1">The sequence shown here is derived from an EMBL/GenBank/DDBJ whole genome shotgun (WGS) entry which is preliminary data.</text>
</comment>
<reference evidence="1" key="2">
    <citation type="journal article" date="2014" name="ISME J.">
        <title>Microbial stratification in low pH oxic and suboxic macroscopic growths along an acid mine drainage.</title>
        <authorList>
            <person name="Mendez-Garcia C."/>
            <person name="Mesa V."/>
            <person name="Sprenger R.R."/>
            <person name="Richter M."/>
            <person name="Diez M.S."/>
            <person name="Solano J."/>
            <person name="Bargiela R."/>
            <person name="Golyshina O.V."/>
            <person name="Manteca A."/>
            <person name="Ramos J.L."/>
            <person name="Gallego J.R."/>
            <person name="Llorente I."/>
            <person name="Martins Dos Santos V.A."/>
            <person name="Jensen O.N."/>
            <person name="Pelaez A.I."/>
            <person name="Sanchez J."/>
            <person name="Ferrer M."/>
        </authorList>
    </citation>
    <scope>NUCLEOTIDE SEQUENCE</scope>
</reference>
<gene>
    <name evidence="1" type="ORF">B2A_11604</name>
</gene>
<evidence type="ECO:0000313" key="1">
    <source>
        <dbReference type="EMBL" id="EQD38126.1"/>
    </source>
</evidence>
<organism evidence="1">
    <name type="scientific">mine drainage metagenome</name>
    <dbReference type="NCBI Taxonomy" id="410659"/>
    <lineage>
        <taxon>unclassified sequences</taxon>
        <taxon>metagenomes</taxon>
        <taxon>ecological metagenomes</taxon>
    </lineage>
</organism>